<dbReference type="Proteomes" id="UP001431776">
    <property type="component" value="Unassembled WGS sequence"/>
</dbReference>
<evidence type="ECO:0000313" key="3">
    <source>
        <dbReference type="Proteomes" id="UP001431776"/>
    </source>
</evidence>
<proteinExistence type="predicted"/>
<reference evidence="2" key="1">
    <citation type="submission" date="2023-05" db="EMBL/GenBank/DDBJ databases">
        <title>Anaerotaeda fermentans gen. nov., sp. nov., a novel anaerobic planctomycete of the new family within the order Sedimentisphaerales isolated from Taman Peninsula, Russia.</title>
        <authorList>
            <person name="Khomyakova M.A."/>
            <person name="Merkel A.Y."/>
            <person name="Slobodkin A.I."/>
        </authorList>
    </citation>
    <scope>NUCLEOTIDE SEQUENCE</scope>
    <source>
        <strain evidence="2">M17dextr</strain>
    </source>
</reference>
<accession>A0AAW6TVI4</accession>
<comment type="caution">
    <text evidence="2">The sequence shown here is derived from an EMBL/GenBank/DDBJ whole genome shotgun (WGS) entry which is preliminary data.</text>
</comment>
<evidence type="ECO:0000256" key="1">
    <source>
        <dbReference type="SAM" id="SignalP"/>
    </source>
</evidence>
<keyword evidence="3" id="KW-1185">Reference proteome</keyword>
<dbReference type="EMBL" id="JASCXX010000001">
    <property type="protein sequence ID" value="MDI6447526.1"/>
    <property type="molecule type" value="Genomic_DNA"/>
</dbReference>
<feature type="chain" id="PRO_5043375396" evidence="1">
    <location>
        <begin position="21"/>
        <end position="414"/>
    </location>
</feature>
<gene>
    <name evidence="2" type="ORF">QJ522_00600</name>
</gene>
<evidence type="ECO:0000313" key="2">
    <source>
        <dbReference type="EMBL" id="MDI6447526.1"/>
    </source>
</evidence>
<dbReference type="RefSeq" id="WP_349242937.1">
    <property type="nucleotide sequence ID" value="NZ_JASCXX010000001.1"/>
</dbReference>
<organism evidence="2 3">
    <name type="scientific">Anaerobaca lacustris</name>
    <dbReference type="NCBI Taxonomy" id="3044600"/>
    <lineage>
        <taxon>Bacteria</taxon>
        <taxon>Pseudomonadati</taxon>
        <taxon>Planctomycetota</taxon>
        <taxon>Phycisphaerae</taxon>
        <taxon>Sedimentisphaerales</taxon>
        <taxon>Anaerobacaceae</taxon>
        <taxon>Anaerobaca</taxon>
    </lineage>
</organism>
<feature type="signal peptide" evidence="1">
    <location>
        <begin position="1"/>
        <end position="20"/>
    </location>
</feature>
<keyword evidence="1" id="KW-0732">Signal</keyword>
<sequence>MRKTIVVCAIVLCIPLWLRAEEFQVNGRTSGAQANAAVAADADGRIAIVWSSYFSSAGRSNDIFVRRFDTTGRSLDSDEVQVNTVRDGNQTEPAAATNGAGTLLVAWHGPGLDAEDIFARLFHQFGAALTDEFLVNADTEGQQLYPSVAGSETGTFAVVWESRQTNPSGKITSIRGQLFDADATPLGQEIRIDGGLYDARYPSVAMDAAGRFVVTWLQDRTTNAVMARRFDANGVALGEPFEVNEVDFGSVTWPAVAMSPSGDFVIVWDGDPNRAGDDDIHARCFDPNGVPRTGQFTVNSLRDGAQQWPRVAIDDANAFVVVWQHDHGDPNLATDVWARRFDAAGSPAGDQFQLNGYVAGKQQLPDIARAAGDLLVAVWQSDGQDGSGYGVFARIKPWTTADPDLSAAAPPRID</sequence>
<protein>
    <submittedName>
        <fullName evidence="2">Uncharacterized protein</fullName>
    </submittedName>
</protein>
<dbReference type="AlphaFoldDB" id="A0AAW6TVI4"/>
<name>A0AAW6TVI4_9BACT</name>